<sequence>MKAPIISCLLISLFIHDLVTVDKFSSSLCVEAKSLSRFSYDELFNSQDKDGGRLPTPSPPNPNMRVGWKPIPPPP</sequence>
<evidence type="ECO:0000313" key="3">
    <source>
        <dbReference type="EMBL" id="KAG5608761.1"/>
    </source>
</evidence>
<dbReference type="OrthoDB" id="10400880at2759"/>
<feature type="region of interest" description="Disordered" evidence="1">
    <location>
        <begin position="45"/>
        <end position="75"/>
    </location>
</feature>
<comment type="caution">
    <text evidence="3">The sequence shown here is derived from an EMBL/GenBank/DDBJ whole genome shotgun (WGS) entry which is preliminary data.</text>
</comment>
<name>A0A9J5Z7A2_SOLCO</name>
<dbReference type="EMBL" id="JACXVP010000004">
    <property type="protein sequence ID" value="KAG5608761.1"/>
    <property type="molecule type" value="Genomic_DNA"/>
</dbReference>
<dbReference type="Proteomes" id="UP000824120">
    <property type="component" value="Chromosome 4"/>
</dbReference>
<evidence type="ECO:0000313" key="4">
    <source>
        <dbReference type="Proteomes" id="UP000824120"/>
    </source>
</evidence>
<dbReference type="AlphaFoldDB" id="A0A9J5Z7A2"/>
<feature type="signal peptide" evidence="2">
    <location>
        <begin position="1"/>
        <end position="20"/>
    </location>
</feature>
<accession>A0A9J5Z7A2</accession>
<organism evidence="3 4">
    <name type="scientific">Solanum commersonii</name>
    <name type="common">Commerson's wild potato</name>
    <name type="synonym">Commerson's nightshade</name>
    <dbReference type="NCBI Taxonomy" id="4109"/>
    <lineage>
        <taxon>Eukaryota</taxon>
        <taxon>Viridiplantae</taxon>
        <taxon>Streptophyta</taxon>
        <taxon>Embryophyta</taxon>
        <taxon>Tracheophyta</taxon>
        <taxon>Spermatophyta</taxon>
        <taxon>Magnoliopsida</taxon>
        <taxon>eudicotyledons</taxon>
        <taxon>Gunneridae</taxon>
        <taxon>Pentapetalae</taxon>
        <taxon>asterids</taxon>
        <taxon>lamiids</taxon>
        <taxon>Solanales</taxon>
        <taxon>Solanaceae</taxon>
        <taxon>Solanoideae</taxon>
        <taxon>Solaneae</taxon>
        <taxon>Solanum</taxon>
    </lineage>
</organism>
<protein>
    <submittedName>
        <fullName evidence="3">Uncharacterized protein</fullName>
    </submittedName>
</protein>
<reference evidence="3 4" key="1">
    <citation type="submission" date="2020-09" db="EMBL/GenBank/DDBJ databases">
        <title>De no assembly of potato wild relative species, Solanum commersonii.</title>
        <authorList>
            <person name="Cho K."/>
        </authorList>
    </citation>
    <scope>NUCLEOTIDE SEQUENCE [LARGE SCALE GENOMIC DNA]</scope>
    <source>
        <strain evidence="3">LZ3.2</strain>
        <tissue evidence="3">Leaf</tissue>
    </source>
</reference>
<gene>
    <name evidence="3" type="ORF">H5410_020042</name>
</gene>
<keyword evidence="2" id="KW-0732">Signal</keyword>
<proteinExistence type="predicted"/>
<evidence type="ECO:0000256" key="1">
    <source>
        <dbReference type="SAM" id="MobiDB-lite"/>
    </source>
</evidence>
<evidence type="ECO:0000256" key="2">
    <source>
        <dbReference type="SAM" id="SignalP"/>
    </source>
</evidence>
<keyword evidence="4" id="KW-1185">Reference proteome</keyword>
<feature type="chain" id="PRO_5039910340" evidence="2">
    <location>
        <begin position="21"/>
        <end position="75"/>
    </location>
</feature>